<dbReference type="InterPro" id="IPR010259">
    <property type="entry name" value="S8pro/Inhibitor_I9"/>
</dbReference>
<evidence type="ECO:0000259" key="2">
    <source>
        <dbReference type="Pfam" id="PF05922"/>
    </source>
</evidence>
<evidence type="ECO:0000256" key="1">
    <source>
        <dbReference type="ARBA" id="ARBA00038069"/>
    </source>
</evidence>
<sequence length="85" mass="9376">MSHGKYIVIFKKDAPQEAIDNMMSSVSSEGGEVQHHYKMSKMRGFSATIPDTFLTNLTGDQYIDYIEPDGEVTTMAKSLGLNAKA</sequence>
<evidence type="ECO:0000313" key="4">
    <source>
        <dbReference type="Proteomes" id="UP000267251"/>
    </source>
</evidence>
<evidence type="ECO:0000313" key="3">
    <source>
        <dbReference type="EMBL" id="RKP14448.1"/>
    </source>
</evidence>
<dbReference type="OrthoDB" id="5518345at2759"/>
<dbReference type="InterPro" id="IPR037045">
    <property type="entry name" value="S8pro/Inhibitor_I9_sf"/>
</dbReference>
<dbReference type="SUPFAM" id="SSF54897">
    <property type="entry name" value="Protease propeptides/inhibitors"/>
    <property type="match status" value="1"/>
</dbReference>
<keyword evidence="4" id="KW-1185">Reference proteome</keyword>
<feature type="domain" description="Inhibitor I9" evidence="2">
    <location>
        <begin position="5"/>
        <end position="74"/>
    </location>
</feature>
<reference evidence="4" key="1">
    <citation type="journal article" date="2018" name="Nat. Microbiol.">
        <title>Leveraging single-cell genomics to expand the fungal tree of life.</title>
        <authorList>
            <person name="Ahrendt S.R."/>
            <person name="Quandt C.A."/>
            <person name="Ciobanu D."/>
            <person name="Clum A."/>
            <person name="Salamov A."/>
            <person name="Andreopoulos B."/>
            <person name="Cheng J.F."/>
            <person name="Woyke T."/>
            <person name="Pelin A."/>
            <person name="Henrissat B."/>
            <person name="Reynolds N.K."/>
            <person name="Benny G.L."/>
            <person name="Smith M.E."/>
            <person name="James T.Y."/>
            <person name="Grigoriev I.V."/>
        </authorList>
    </citation>
    <scope>NUCLEOTIDE SEQUENCE [LARGE SCALE GENOMIC DNA]</scope>
</reference>
<dbReference type="Pfam" id="PF05922">
    <property type="entry name" value="Inhibitor_I9"/>
    <property type="match status" value="1"/>
</dbReference>
<dbReference type="Gene3D" id="3.30.70.80">
    <property type="entry name" value="Peptidase S8 propeptide/proteinase inhibitor I9"/>
    <property type="match status" value="1"/>
</dbReference>
<dbReference type="FunFam" id="3.30.70.80:FF:000005">
    <property type="entry name" value="Proteinase inhibitor I2B"/>
    <property type="match status" value="1"/>
</dbReference>
<dbReference type="GO" id="GO:0004866">
    <property type="term" value="F:endopeptidase inhibitor activity"/>
    <property type="evidence" value="ECO:0007669"/>
    <property type="project" value="TreeGrafter"/>
</dbReference>
<proteinExistence type="inferred from homology"/>
<dbReference type="AlphaFoldDB" id="A0A4P9Y5X0"/>
<dbReference type="PANTHER" id="PTHR28288">
    <property type="entry name" value="PROTEASE B INHIBITOR 2"/>
    <property type="match status" value="1"/>
</dbReference>
<dbReference type="GO" id="GO:0042144">
    <property type="term" value="P:vacuole fusion, non-autophagic"/>
    <property type="evidence" value="ECO:0007669"/>
    <property type="project" value="TreeGrafter"/>
</dbReference>
<comment type="similarity">
    <text evidence="1">Belongs to the protease inhibitor I9 family.</text>
</comment>
<organism evidence="3 4">
    <name type="scientific">Piptocephalis cylindrospora</name>
    <dbReference type="NCBI Taxonomy" id="1907219"/>
    <lineage>
        <taxon>Eukaryota</taxon>
        <taxon>Fungi</taxon>
        <taxon>Fungi incertae sedis</taxon>
        <taxon>Zoopagomycota</taxon>
        <taxon>Zoopagomycotina</taxon>
        <taxon>Zoopagomycetes</taxon>
        <taxon>Zoopagales</taxon>
        <taxon>Piptocephalidaceae</taxon>
        <taxon>Piptocephalis</taxon>
    </lineage>
</organism>
<dbReference type="Proteomes" id="UP000267251">
    <property type="component" value="Unassembled WGS sequence"/>
</dbReference>
<dbReference type="PANTHER" id="PTHR28288:SF2">
    <property type="entry name" value="PROTEASE B INHIBITOR 2"/>
    <property type="match status" value="1"/>
</dbReference>
<dbReference type="EMBL" id="KZ987834">
    <property type="protein sequence ID" value="RKP14448.1"/>
    <property type="molecule type" value="Genomic_DNA"/>
</dbReference>
<dbReference type="InterPro" id="IPR052471">
    <property type="entry name" value="PBI_I9"/>
</dbReference>
<accession>A0A4P9Y5X0</accession>
<protein>
    <recommendedName>
        <fullName evidence="2">Inhibitor I9 domain-containing protein</fullName>
    </recommendedName>
</protein>
<gene>
    <name evidence="3" type="ORF">BJ684DRAFT_8576</name>
</gene>
<name>A0A4P9Y5X0_9FUNG</name>